<proteinExistence type="inferred from homology"/>
<dbReference type="InterPro" id="IPR043429">
    <property type="entry name" value="ArtM/GltK/GlnP/TcyL/YhdX-like"/>
</dbReference>
<feature type="transmembrane region" description="Helical" evidence="8">
    <location>
        <begin position="26"/>
        <end position="50"/>
    </location>
</feature>
<keyword evidence="6 8" id="KW-1133">Transmembrane helix</keyword>
<evidence type="ECO:0000256" key="6">
    <source>
        <dbReference type="ARBA" id="ARBA00022989"/>
    </source>
</evidence>
<evidence type="ECO:0000256" key="7">
    <source>
        <dbReference type="ARBA" id="ARBA00023136"/>
    </source>
</evidence>
<keyword evidence="11" id="KW-1185">Reference proteome</keyword>
<dbReference type="GO" id="GO:0022857">
    <property type="term" value="F:transmembrane transporter activity"/>
    <property type="evidence" value="ECO:0007669"/>
    <property type="project" value="InterPro"/>
</dbReference>
<dbReference type="Proteomes" id="UP001149140">
    <property type="component" value="Unassembled WGS sequence"/>
</dbReference>
<evidence type="ECO:0000256" key="1">
    <source>
        <dbReference type="ARBA" id="ARBA00004651"/>
    </source>
</evidence>
<evidence type="ECO:0000313" key="11">
    <source>
        <dbReference type="Proteomes" id="UP001149140"/>
    </source>
</evidence>
<dbReference type="InterPro" id="IPR010065">
    <property type="entry name" value="AA_ABC_transptr_permease_3TM"/>
</dbReference>
<feature type="domain" description="ABC transmembrane type-1" evidence="9">
    <location>
        <begin position="26"/>
        <end position="227"/>
    </location>
</feature>
<evidence type="ECO:0000256" key="5">
    <source>
        <dbReference type="ARBA" id="ARBA00022970"/>
    </source>
</evidence>
<name>A0A9X3MR40_9ACTN</name>
<keyword evidence="2 8" id="KW-0813">Transport</keyword>
<evidence type="ECO:0000256" key="8">
    <source>
        <dbReference type="RuleBase" id="RU363032"/>
    </source>
</evidence>
<keyword evidence="7 8" id="KW-0472">Membrane</keyword>
<dbReference type="SUPFAM" id="SSF161098">
    <property type="entry name" value="MetI-like"/>
    <property type="match status" value="1"/>
</dbReference>
<dbReference type="InterPro" id="IPR000515">
    <property type="entry name" value="MetI-like"/>
</dbReference>
<dbReference type="Gene3D" id="1.10.3720.10">
    <property type="entry name" value="MetI-like"/>
    <property type="match status" value="1"/>
</dbReference>
<keyword evidence="4 8" id="KW-0812">Transmembrane</keyword>
<dbReference type="Pfam" id="PF00528">
    <property type="entry name" value="BPD_transp_1"/>
    <property type="match status" value="1"/>
</dbReference>
<dbReference type="RefSeq" id="WP_270040123.1">
    <property type="nucleotide sequence ID" value="NZ_JAPDOD010000008.1"/>
</dbReference>
<dbReference type="GO" id="GO:0006865">
    <property type="term" value="P:amino acid transport"/>
    <property type="evidence" value="ECO:0007669"/>
    <property type="project" value="UniProtKB-KW"/>
</dbReference>
<dbReference type="GO" id="GO:0043190">
    <property type="term" value="C:ATP-binding cassette (ABC) transporter complex"/>
    <property type="evidence" value="ECO:0007669"/>
    <property type="project" value="InterPro"/>
</dbReference>
<keyword evidence="5" id="KW-0029">Amino-acid transport</keyword>
<evidence type="ECO:0000259" key="9">
    <source>
        <dbReference type="PROSITE" id="PS50928"/>
    </source>
</evidence>
<dbReference type="PANTHER" id="PTHR30614:SF0">
    <property type="entry name" value="L-CYSTINE TRANSPORT SYSTEM PERMEASE PROTEIN TCYL"/>
    <property type="match status" value="1"/>
</dbReference>
<keyword evidence="3" id="KW-1003">Cell membrane</keyword>
<dbReference type="NCBIfam" id="TIGR01726">
    <property type="entry name" value="HEQRo_perm_3TM"/>
    <property type="match status" value="1"/>
</dbReference>
<evidence type="ECO:0000313" key="10">
    <source>
        <dbReference type="EMBL" id="MDA0160989.1"/>
    </source>
</evidence>
<evidence type="ECO:0000256" key="2">
    <source>
        <dbReference type="ARBA" id="ARBA00022448"/>
    </source>
</evidence>
<accession>A0A9X3MR40</accession>
<gene>
    <name evidence="10" type="ORF">OM076_11990</name>
</gene>
<comment type="similarity">
    <text evidence="8">Belongs to the binding-protein-dependent transport system permease family.</text>
</comment>
<dbReference type="EMBL" id="JAPDOD010000008">
    <property type="protein sequence ID" value="MDA0160989.1"/>
    <property type="molecule type" value="Genomic_DNA"/>
</dbReference>
<evidence type="ECO:0000256" key="4">
    <source>
        <dbReference type="ARBA" id="ARBA00022692"/>
    </source>
</evidence>
<dbReference type="PROSITE" id="PS50928">
    <property type="entry name" value="ABC_TM1"/>
    <property type="match status" value="1"/>
</dbReference>
<reference evidence="10" key="1">
    <citation type="submission" date="2022-10" db="EMBL/GenBank/DDBJ databases">
        <title>The WGS of Solirubrobacter ginsenosidimutans DSM 21036.</title>
        <authorList>
            <person name="Jiang Z."/>
        </authorList>
    </citation>
    <scope>NUCLEOTIDE SEQUENCE</scope>
    <source>
        <strain evidence="10">DSM 21036</strain>
    </source>
</reference>
<sequence length="265" mass="29534">MNYLFDPDNWEWLTTGNNVRFILEGFLINLEIALVSMVLALIFGLALALLRLSTARPVSVAAGAWIDLFRNLPLIFLILYFALGLPSSWKRAWEDAMPAWAPEAFQSGLVLGALLGLVLYNSAVLAEIMRAGILSLPRGQSEAAAALGMTYRQSLRHVILPQGLRRMVPATVSQLITLNKDTTLVSIIAITEVMRRARIVTASNFFTVVEAPILHVFIFVGLLFVIVNYSLSRLSRRLELRERKLTGTQMKRVRGLEDQVTVDPV</sequence>
<evidence type="ECO:0000256" key="3">
    <source>
        <dbReference type="ARBA" id="ARBA00022475"/>
    </source>
</evidence>
<dbReference type="InterPro" id="IPR035906">
    <property type="entry name" value="MetI-like_sf"/>
</dbReference>
<protein>
    <submittedName>
        <fullName evidence="10">Amino acid ABC transporter permease</fullName>
    </submittedName>
</protein>
<dbReference type="CDD" id="cd06261">
    <property type="entry name" value="TM_PBP2"/>
    <property type="match status" value="1"/>
</dbReference>
<feature type="transmembrane region" description="Helical" evidence="8">
    <location>
        <begin position="205"/>
        <end position="231"/>
    </location>
</feature>
<dbReference type="AlphaFoldDB" id="A0A9X3MR40"/>
<comment type="subcellular location">
    <subcellularLocation>
        <location evidence="1 8">Cell membrane</location>
        <topology evidence="1 8">Multi-pass membrane protein</topology>
    </subcellularLocation>
</comment>
<comment type="caution">
    <text evidence="10">The sequence shown here is derived from an EMBL/GenBank/DDBJ whole genome shotgun (WGS) entry which is preliminary data.</text>
</comment>
<feature type="transmembrane region" description="Helical" evidence="8">
    <location>
        <begin position="71"/>
        <end position="89"/>
    </location>
</feature>
<organism evidence="10 11">
    <name type="scientific">Solirubrobacter ginsenosidimutans</name>
    <dbReference type="NCBI Taxonomy" id="490573"/>
    <lineage>
        <taxon>Bacteria</taxon>
        <taxon>Bacillati</taxon>
        <taxon>Actinomycetota</taxon>
        <taxon>Thermoleophilia</taxon>
        <taxon>Solirubrobacterales</taxon>
        <taxon>Solirubrobacteraceae</taxon>
        <taxon>Solirubrobacter</taxon>
    </lineage>
</organism>
<dbReference type="PANTHER" id="PTHR30614">
    <property type="entry name" value="MEMBRANE COMPONENT OF AMINO ACID ABC TRANSPORTER"/>
    <property type="match status" value="1"/>
</dbReference>
<feature type="transmembrane region" description="Helical" evidence="8">
    <location>
        <begin position="109"/>
        <end position="128"/>
    </location>
</feature>